<feature type="compositionally biased region" description="Basic and acidic residues" evidence="1">
    <location>
        <begin position="96"/>
        <end position="107"/>
    </location>
</feature>
<dbReference type="AlphaFoldDB" id="A0AAV1D279"/>
<keyword evidence="4" id="KW-1185">Reference proteome</keyword>
<feature type="signal peptide" evidence="2">
    <location>
        <begin position="1"/>
        <end position="22"/>
    </location>
</feature>
<dbReference type="Proteomes" id="UP001161247">
    <property type="component" value="Chromosome 3"/>
</dbReference>
<gene>
    <name evidence="3" type="ORF">OLC1_LOCUS10641</name>
</gene>
<dbReference type="PANTHER" id="PTHR33743">
    <property type="entry name" value="PROTEIN GOLVEN 6-RELATED"/>
    <property type="match status" value="1"/>
</dbReference>
<evidence type="ECO:0000313" key="4">
    <source>
        <dbReference type="Proteomes" id="UP001161247"/>
    </source>
</evidence>
<feature type="chain" id="PRO_5043796547" evidence="2">
    <location>
        <begin position="23"/>
        <end position="187"/>
    </location>
</feature>
<feature type="compositionally biased region" description="Basic and acidic residues" evidence="1">
    <location>
        <begin position="125"/>
        <end position="136"/>
    </location>
</feature>
<evidence type="ECO:0000313" key="3">
    <source>
        <dbReference type="EMBL" id="CAI9100937.1"/>
    </source>
</evidence>
<evidence type="ECO:0000256" key="1">
    <source>
        <dbReference type="SAM" id="MobiDB-lite"/>
    </source>
</evidence>
<organism evidence="3 4">
    <name type="scientific">Oldenlandia corymbosa var. corymbosa</name>
    <dbReference type="NCBI Taxonomy" id="529605"/>
    <lineage>
        <taxon>Eukaryota</taxon>
        <taxon>Viridiplantae</taxon>
        <taxon>Streptophyta</taxon>
        <taxon>Embryophyta</taxon>
        <taxon>Tracheophyta</taxon>
        <taxon>Spermatophyta</taxon>
        <taxon>Magnoliopsida</taxon>
        <taxon>eudicotyledons</taxon>
        <taxon>Gunneridae</taxon>
        <taxon>Pentapetalae</taxon>
        <taxon>asterids</taxon>
        <taxon>lamiids</taxon>
        <taxon>Gentianales</taxon>
        <taxon>Rubiaceae</taxon>
        <taxon>Rubioideae</taxon>
        <taxon>Spermacoceae</taxon>
        <taxon>Hedyotis-Oldenlandia complex</taxon>
        <taxon>Oldenlandia</taxon>
    </lineage>
</organism>
<protein>
    <submittedName>
        <fullName evidence="3">OLC1v1038128C1</fullName>
    </submittedName>
</protein>
<accession>A0AAV1D279</accession>
<feature type="region of interest" description="Disordered" evidence="1">
    <location>
        <begin position="55"/>
        <end position="163"/>
    </location>
</feature>
<feature type="compositionally biased region" description="Low complexity" evidence="1">
    <location>
        <begin position="79"/>
        <end position="95"/>
    </location>
</feature>
<reference evidence="3" key="1">
    <citation type="submission" date="2023-03" db="EMBL/GenBank/DDBJ databases">
        <authorList>
            <person name="Julca I."/>
        </authorList>
    </citation>
    <scope>NUCLEOTIDE SEQUENCE</scope>
</reference>
<dbReference type="PANTHER" id="PTHR33743:SF19">
    <property type="entry name" value="PROTEIN GOLVEN 6"/>
    <property type="match status" value="1"/>
</dbReference>
<dbReference type="EMBL" id="OX459120">
    <property type="protein sequence ID" value="CAI9100937.1"/>
    <property type="molecule type" value="Genomic_DNA"/>
</dbReference>
<dbReference type="Pfam" id="PF21529">
    <property type="entry name" value="GLV1-2"/>
    <property type="match status" value="1"/>
</dbReference>
<proteinExistence type="predicted"/>
<name>A0AAV1D279_OLDCO</name>
<sequence length="187" mass="20863">MKKFILLVSFLILSTILNDHQASGIRLIQRSLSLSPKEDQIHHVHDEENDLKRRSNVGMEASNTDHISEETGSNRKLMTKTSAPSSTSTTTTSTSKNDKNVHEEGNYKGEPTTTVLQKGNQSSRSIERSLVGKEENFNVNSSTVLPDHDHQHSQPDRTNVDPGHYPDILDIAGMDYSPAKRKPPIHN</sequence>
<keyword evidence="2" id="KW-0732">Signal</keyword>
<feature type="compositionally biased region" description="Basic and acidic residues" evidence="1">
    <location>
        <begin position="146"/>
        <end position="159"/>
    </location>
</feature>
<feature type="compositionally biased region" description="Polar residues" evidence="1">
    <location>
        <begin position="111"/>
        <end position="124"/>
    </location>
</feature>
<evidence type="ECO:0000256" key="2">
    <source>
        <dbReference type="SAM" id="SignalP"/>
    </source>
</evidence>
<dbReference type="InterPro" id="IPR049306">
    <property type="entry name" value="GLV1-2"/>
</dbReference>